<name>A0A7R8CI45_LEPSM</name>
<proteinExistence type="predicted"/>
<organism evidence="2 3">
    <name type="scientific">Lepeophtheirus salmonis</name>
    <name type="common">Salmon louse</name>
    <name type="synonym">Caligus salmonis</name>
    <dbReference type="NCBI Taxonomy" id="72036"/>
    <lineage>
        <taxon>Eukaryota</taxon>
        <taxon>Metazoa</taxon>
        <taxon>Ecdysozoa</taxon>
        <taxon>Arthropoda</taxon>
        <taxon>Crustacea</taxon>
        <taxon>Multicrustacea</taxon>
        <taxon>Hexanauplia</taxon>
        <taxon>Copepoda</taxon>
        <taxon>Siphonostomatoida</taxon>
        <taxon>Caligidae</taxon>
        <taxon>Lepeophtheirus</taxon>
    </lineage>
</organism>
<feature type="compositionally biased region" description="Polar residues" evidence="1">
    <location>
        <begin position="172"/>
        <end position="192"/>
    </location>
</feature>
<sequence length="214" mass="23494">MDNSLQLRWLIHSRLLTSAYEQALALDMAQRHSDTYAQTPTPSKTQGIIYKPEEPVIAVTSEICYFCGNARHNRQNCPTRNAVCKKCTPICLKSAIIEILTNNYPISALIDIGSTDNFLQEGIARSRGWPITEMNSKETMASTTLSSKIRGACLVTITLGKELSLAPKNGDVNYSNSKEPSGDQFNTASEIVSQEPDPTISPVSDNPTTLQNNN</sequence>
<accession>A0A7R8CI45</accession>
<reference evidence="2" key="1">
    <citation type="submission" date="2021-02" db="EMBL/GenBank/DDBJ databases">
        <authorList>
            <person name="Bekaert M."/>
        </authorList>
    </citation>
    <scope>NUCLEOTIDE SEQUENCE</scope>
    <source>
        <strain evidence="2">IoA-00</strain>
    </source>
</reference>
<feature type="compositionally biased region" description="Polar residues" evidence="1">
    <location>
        <begin position="201"/>
        <end position="214"/>
    </location>
</feature>
<protein>
    <submittedName>
        <fullName evidence="2">(salmon louse) hypothetical protein</fullName>
    </submittedName>
</protein>
<dbReference type="EMBL" id="HG994592">
    <property type="protein sequence ID" value="CAF2829093.1"/>
    <property type="molecule type" value="Genomic_DNA"/>
</dbReference>
<dbReference type="Proteomes" id="UP000675881">
    <property type="component" value="Chromosome 13"/>
</dbReference>
<keyword evidence="3" id="KW-1185">Reference proteome</keyword>
<evidence type="ECO:0000313" key="3">
    <source>
        <dbReference type="Proteomes" id="UP000675881"/>
    </source>
</evidence>
<evidence type="ECO:0000256" key="1">
    <source>
        <dbReference type="SAM" id="MobiDB-lite"/>
    </source>
</evidence>
<feature type="region of interest" description="Disordered" evidence="1">
    <location>
        <begin position="168"/>
        <end position="214"/>
    </location>
</feature>
<dbReference type="AlphaFoldDB" id="A0A7R8CI45"/>
<evidence type="ECO:0000313" key="2">
    <source>
        <dbReference type="EMBL" id="CAF2829093.1"/>
    </source>
</evidence>
<gene>
    <name evidence="2" type="ORF">LSAA_3915</name>
</gene>